<comment type="caution">
    <text evidence="2">The sequence shown here is derived from an EMBL/GenBank/DDBJ whole genome shotgun (WGS) entry which is preliminary data.</text>
</comment>
<organism evidence="2">
    <name type="scientific">Brassica cretica</name>
    <name type="common">Mustard</name>
    <dbReference type="NCBI Taxonomy" id="69181"/>
    <lineage>
        <taxon>Eukaryota</taxon>
        <taxon>Viridiplantae</taxon>
        <taxon>Streptophyta</taxon>
        <taxon>Embryophyta</taxon>
        <taxon>Tracheophyta</taxon>
        <taxon>Spermatophyta</taxon>
        <taxon>Magnoliopsida</taxon>
        <taxon>eudicotyledons</taxon>
        <taxon>Gunneridae</taxon>
        <taxon>Pentapetalae</taxon>
        <taxon>rosids</taxon>
        <taxon>malvids</taxon>
        <taxon>Brassicales</taxon>
        <taxon>Brassicaceae</taxon>
        <taxon>Brassiceae</taxon>
        <taxon>Brassica</taxon>
    </lineage>
</organism>
<proteinExistence type="predicted"/>
<dbReference type="AlphaFoldDB" id="A0A3N6PZQ5"/>
<name>A0A3N6PZQ5_BRACR</name>
<evidence type="ECO:0000313" key="2">
    <source>
        <dbReference type="EMBL" id="KAF2585835.1"/>
    </source>
</evidence>
<accession>A0A3N6PZQ5</accession>
<sequence>MTSGVMSLLITSASITEASYERVVGKDICFDPFGFHFSEKAECIFEAPIFAKTVDDGIVCDYVRLDLSMFHLSEQIQGQGSVPCLSIPSLCPQNHLRASNESSSSSS</sequence>
<protein>
    <submittedName>
        <fullName evidence="2">Uncharacterized protein</fullName>
    </submittedName>
</protein>
<dbReference type="EMBL" id="QGKY02000246">
    <property type="protein sequence ID" value="KAF2585835.1"/>
    <property type="molecule type" value="Genomic_DNA"/>
</dbReference>
<dbReference type="EMBL" id="QGKW02002005">
    <property type="protein sequence ID" value="KAF2540482.1"/>
    <property type="molecule type" value="Genomic_DNA"/>
</dbReference>
<evidence type="ECO:0000313" key="1">
    <source>
        <dbReference type="EMBL" id="KAF2540482.1"/>
    </source>
</evidence>
<dbReference type="Proteomes" id="UP000712281">
    <property type="component" value="Unassembled WGS sequence"/>
</dbReference>
<gene>
    <name evidence="1" type="ORF">F2Q68_00031782</name>
    <name evidence="2" type="ORF">F2Q70_00036592</name>
</gene>
<reference evidence="2" key="1">
    <citation type="submission" date="2019-12" db="EMBL/GenBank/DDBJ databases">
        <title>Genome sequencing and annotation of Brassica cretica.</title>
        <authorList>
            <person name="Studholme D.J."/>
            <person name="Sarris P.F."/>
        </authorList>
    </citation>
    <scope>NUCLEOTIDE SEQUENCE</scope>
    <source>
        <strain evidence="1">PFS-001/15</strain>
        <strain evidence="2">PFS-102/07</strain>
        <tissue evidence="2">Leaf</tissue>
    </source>
</reference>